<dbReference type="HOGENOM" id="CLU_3101515_0_0_5"/>
<accession>F1Z5D1</accession>
<keyword evidence="3" id="KW-1185">Reference proteome</keyword>
<comment type="caution">
    <text evidence="2">The sequence shown here is derived from an EMBL/GenBank/DDBJ whole genome shotgun (WGS) entry which is preliminary data.</text>
</comment>
<gene>
    <name evidence="2" type="ORF">Y88_2183</name>
</gene>
<sequence>MRPETAGLSREERLAQRLRENLHRRKAQARALASGESVASESQTKTDLSKS</sequence>
<proteinExistence type="predicted"/>
<feature type="compositionally biased region" description="Polar residues" evidence="1">
    <location>
        <begin position="37"/>
        <end position="51"/>
    </location>
</feature>
<reference evidence="2 3" key="1">
    <citation type="journal article" date="2012" name="J. Bacteriol.">
        <title>Draft Genome Sequence of Novosphingobium nitrogenifigens Y88T.</title>
        <authorList>
            <person name="Strabala T.J."/>
            <person name="Macdonald L."/>
            <person name="Liu V."/>
            <person name="Smit A.M."/>
        </authorList>
    </citation>
    <scope>NUCLEOTIDE SEQUENCE [LARGE SCALE GENOMIC DNA]</scope>
    <source>
        <strain evidence="2 3">DSM 19370</strain>
    </source>
</reference>
<dbReference type="STRING" id="983920.Y88_2183"/>
<evidence type="ECO:0000313" key="2">
    <source>
        <dbReference type="EMBL" id="EGD60309.1"/>
    </source>
</evidence>
<dbReference type="EMBL" id="AEWJ01000023">
    <property type="protein sequence ID" value="EGD60309.1"/>
    <property type="molecule type" value="Genomic_DNA"/>
</dbReference>
<dbReference type="Proteomes" id="UP000004728">
    <property type="component" value="Unassembled WGS sequence"/>
</dbReference>
<protein>
    <submittedName>
        <fullName evidence="2">Uncharacterized protein</fullName>
    </submittedName>
</protein>
<dbReference type="InParanoid" id="F1Z5D1"/>
<evidence type="ECO:0000256" key="1">
    <source>
        <dbReference type="SAM" id="MobiDB-lite"/>
    </source>
</evidence>
<name>F1Z5D1_9SPHN</name>
<dbReference type="AlphaFoldDB" id="F1Z5D1"/>
<evidence type="ECO:0000313" key="3">
    <source>
        <dbReference type="Proteomes" id="UP000004728"/>
    </source>
</evidence>
<organism evidence="2 3">
    <name type="scientific">Novosphingobium nitrogenifigens DSM 19370</name>
    <dbReference type="NCBI Taxonomy" id="983920"/>
    <lineage>
        <taxon>Bacteria</taxon>
        <taxon>Pseudomonadati</taxon>
        <taxon>Pseudomonadota</taxon>
        <taxon>Alphaproteobacteria</taxon>
        <taxon>Sphingomonadales</taxon>
        <taxon>Sphingomonadaceae</taxon>
        <taxon>Novosphingobium</taxon>
    </lineage>
</organism>
<feature type="region of interest" description="Disordered" evidence="1">
    <location>
        <begin position="23"/>
        <end position="51"/>
    </location>
</feature>